<dbReference type="Proteomes" id="UP001054945">
    <property type="component" value="Unassembled WGS sequence"/>
</dbReference>
<proteinExistence type="predicted"/>
<reference evidence="1 2" key="1">
    <citation type="submission" date="2021-06" db="EMBL/GenBank/DDBJ databases">
        <title>Caerostris extrusa draft genome.</title>
        <authorList>
            <person name="Kono N."/>
            <person name="Arakawa K."/>
        </authorList>
    </citation>
    <scope>NUCLEOTIDE SEQUENCE [LARGE SCALE GENOMIC DNA]</scope>
</reference>
<keyword evidence="2" id="KW-1185">Reference proteome</keyword>
<sequence length="83" mass="9539">MKQHETPICDDQQVQEKGHRISKLLPIRNSEHHLVVQGINYPANPGHLRKRRSLPAHPCIHLSLQPMQATWGSQTRALPHPNY</sequence>
<protein>
    <submittedName>
        <fullName evidence="1">Uncharacterized protein</fullName>
    </submittedName>
</protein>
<evidence type="ECO:0000313" key="1">
    <source>
        <dbReference type="EMBL" id="GIX97288.1"/>
    </source>
</evidence>
<comment type="caution">
    <text evidence="1">The sequence shown here is derived from an EMBL/GenBank/DDBJ whole genome shotgun (WGS) entry which is preliminary data.</text>
</comment>
<organism evidence="1 2">
    <name type="scientific">Caerostris extrusa</name>
    <name type="common">Bark spider</name>
    <name type="synonym">Caerostris bankana</name>
    <dbReference type="NCBI Taxonomy" id="172846"/>
    <lineage>
        <taxon>Eukaryota</taxon>
        <taxon>Metazoa</taxon>
        <taxon>Ecdysozoa</taxon>
        <taxon>Arthropoda</taxon>
        <taxon>Chelicerata</taxon>
        <taxon>Arachnida</taxon>
        <taxon>Araneae</taxon>
        <taxon>Araneomorphae</taxon>
        <taxon>Entelegynae</taxon>
        <taxon>Araneoidea</taxon>
        <taxon>Araneidae</taxon>
        <taxon>Caerostris</taxon>
    </lineage>
</organism>
<accession>A0AAV4PJU0</accession>
<dbReference type="EMBL" id="BPLR01004763">
    <property type="protein sequence ID" value="GIX97288.1"/>
    <property type="molecule type" value="Genomic_DNA"/>
</dbReference>
<dbReference type="AlphaFoldDB" id="A0AAV4PJU0"/>
<gene>
    <name evidence="1" type="ORF">CEXT_617821</name>
</gene>
<name>A0AAV4PJU0_CAEEX</name>
<evidence type="ECO:0000313" key="2">
    <source>
        <dbReference type="Proteomes" id="UP001054945"/>
    </source>
</evidence>